<proteinExistence type="predicted"/>
<dbReference type="EMBL" id="CP080997">
    <property type="protein sequence ID" value="QZA09024.1"/>
    <property type="molecule type" value="Genomic_DNA"/>
</dbReference>
<evidence type="ECO:0000313" key="1">
    <source>
        <dbReference type="EMBL" id="QZA09024.1"/>
    </source>
</evidence>
<sequence length="84" mass="9080">MDDPLWVVGGDHHDLKQPYARVDADNQQATLVVPLLLDKPDGIANDVQGIRIGDLMLGVVLASRFGELNNVKDILTTSVASTRS</sequence>
<protein>
    <submittedName>
        <fullName evidence="1">Uncharacterized protein</fullName>
    </submittedName>
</protein>
<name>A0A9X7WK83_9MYCO</name>
<dbReference type="Proteomes" id="UP000825008">
    <property type="component" value="Chromosome"/>
</dbReference>
<dbReference type="KEGG" id="mher:K3U94_07110"/>
<gene>
    <name evidence="1" type="ORF">K3U94_07110</name>
</gene>
<dbReference type="AlphaFoldDB" id="A0A9X7WK83"/>
<evidence type="ECO:0000313" key="2">
    <source>
        <dbReference type="Proteomes" id="UP000825008"/>
    </source>
</evidence>
<reference evidence="1" key="1">
    <citation type="submission" date="2021-08" db="EMBL/GenBank/DDBJ databases">
        <title>Whole genome sequencing of non-tuberculosis mycobacteria type-strains.</title>
        <authorList>
            <person name="Igarashi Y."/>
            <person name="Osugi A."/>
            <person name="Mitarai S."/>
        </authorList>
    </citation>
    <scope>NUCLEOTIDE SEQUENCE</scope>
    <source>
        <strain evidence="1">JCM 30995</strain>
    </source>
</reference>
<accession>A0A9X7WK83</accession>
<organism evidence="1 2">
    <name type="scientific">Mycolicibacter heraklionensis</name>
    <dbReference type="NCBI Taxonomy" id="512402"/>
    <lineage>
        <taxon>Bacteria</taxon>
        <taxon>Bacillati</taxon>
        <taxon>Actinomycetota</taxon>
        <taxon>Actinomycetes</taxon>
        <taxon>Mycobacteriales</taxon>
        <taxon>Mycobacteriaceae</taxon>
        <taxon>Mycolicibacter</taxon>
    </lineage>
</organism>